<keyword evidence="4" id="KW-1185">Reference proteome</keyword>
<gene>
    <name evidence="3" type="ORF">CCAP1982_LOCUS3001</name>
</gene>
<dbReference type="InterPro" id="IPR036508">
    <property type="entry name" value="Chitin-bd_dom_sf"/>
</dbReference>
<accession>A0A811U718</accession>
<comment type="caution">
    <text evidence="3">The sequence shown here is derived from an EMBL/GenBank/DDBJ whole genome shotgun (WGS) entry which is preliminary data.</text>
</comment>
<evidence type="ECO:0000256" key="1">
    <source>
        <dbReference type="SAM" id="MobiDB-lite"/>
    </source>
</evidence>
<dbReference type="SUPFAM" id="SSF57625">
    <property type="entry name" value="Invertebrate chitin-binding proteins"/>
    <property type="match status" value="1"/>
</dbReference>
<name>A0A811U718_CERCA</name>
<evidence type="ECO:0000313" key="3">
    <source>
        <dbReference type="EMBL" id="CAD6994240.1"/>
    </source>
</evidence>
<feature type="chain" id="PRO_5032546395" evidence="2">
    <location>
        <begin position="20"/>
        <end position="241"/>
    </location>
</feature>
<organism evidence="3 4">
    <name type="scientific">Ceratitis capitata</name>
    <name type="common">Mediterranean fruit fly</name>
    <name type="synonym">Tephritis capitata</name>
    <dbReference type="NCBI Taxonomy" id="7213"/>
    <lineage>
        <taxon>Eukaryota</taxon>
        <taxon>Metazoa</taxon>
        <taxon>Ecdysozoa</taxon>
        <taxon>Arthropoda</taxon>
        <taxon>Hexapoda</taxon>
        <taxon>Insecta</taxon>
        <taxon>Pterygota</taxon>
        <taxon>Neoptera</taxon>
        <taxon>Endopterygota</taxon>
        <taxon>Diptera</taxon>
        <taxon>Brachycera</taxon>
        <taxon>Muscomorpha</taxon>
        <taxon>Tephritoidea</taxon>
        <taxon>Tephritidae</taxon>
        <taxon>Ceratitis</taxon>
        <taxon>Ceratitis</taxon>
    </lineage>
</organism>
<dbReference type="GO" id="GO:0008061">
    <property type="term" value="F:chitin binding"/>
    <property type="evidence" value="ECO:0007669"/>
    <property type="project" value="InterPro"/>
</dbReference>
<dbReference type="EMBL" id="CAJHJT010000001">
    <property type="protein sequence ID" value="CAD6994240.1"/>
    <property type="molecule type" value="Genomic_DNA"/>
</dbReference>
<sequence>MRVFALIVTTLCLAAVAQGFIDYQLECTRDEIGIRWPSYYSNSDYYVCSRVGGKQVKLSCTPGELFTFVLQACTKPGRFIPAPPVDLLPISSSKNDKFLNQPTNGESGSSEVALPKPLYPSHGLPTADLVLPGLPKEDKLVDGPPTPPTIELTTSDISSSPSSESSKPPTPPLPPTPEPTPPVVKKPVKLQPQAPGKKQPTAPNKKQPTKPEKKPPTPAKSAAKMPKKPAPQAKKPAPSKE</sequence>
<feature type="compositionally biased region" description="Low complexity" evidence="1">
    <location>
        <begin position="158"/>
        <end position="167"/>
    </location>
</feature>
<feature type="compositionally biased region" description="Low complexity" evidence="1">
    <location>
        <begin position="219"/>
        <end position="241"/>
    </location>
</feature>
<dbReference type="Proteomes" id="UP000606786">
    <property type="component" value="Unassembled WGS sequence"/>
</dbReference>
<dbReference type="AlphaFoldDB" id="A0A811U718"/>
<feature type="compositionally biased region" description="Polar residues" evidence="1">
    <location>
        <begin position="96"/>
        <end position="110"/>
    </location>
</feature>
<keyword evidence="2" id="KW-0732">Signal</keyword>
<evidence type="ECO:0000313" key="4">
    <source>
        <dbReference type="Proteomes" id="UP000606786"/>
    </source>
</evidence>
<evidence type="ECO:0000256" key="2">
    <source>
        <dbReference type="SAM" id="SignalP"/>
    </source>
</evidence>
<proteinExistence type="predicted"/>
<feature type="compositionally biased region" description="Pro residues" evidence="1">
    <location>
        <begin position="168"/>
        <end position="184"/>
    </location>
</feature>
<protein>
    <submittedName>
        <fullName evidence="3">(Mediterranean fruit fly) hypothetical protein</fullName>
    </submittedName>
</protein>
<feature type="region of interest" description="Disordered" evidence="1">
    <location>
        <begin position="96"/>
        <end position="241"/>
    </location>
</feature>
<reference evidence="3" key="1">
    <citation type="submission" date="2020-11" db="EMBL/GenBank/DDBJ databases">
        <authorList>
            <person name="Whitehead M."/>
        </authorList>
    </citation>
    <scope>NUCLEOTIDE SEQUENCE</scope>
    <source>
        <strain evidence="3">EGII</strain>
    </source>
</reference>
<feature type="signal peptide" evidence="2">
    <location>
        <begin position="1"/>
        <end position="19"/>
    </location>
</feature>
<dbReference type="OrthoDB" id="8031570at2759"/>